<dbReference type="InterPro" id="IPR003691">
    <property type="entry name" value="FluC"/>
</dbReference>
<keyword evidence="6 10" id="KW-0407">Ion channel</keyword>
<dbReference type="RefSeq" id="WP_213236049.1">
    <property type="nucleotide sequence ID" value="NZ_JAHBCL010000008.1"/>
</dbReference>
<evidence type="ECO:0000256" key="10">
    <source>
        <dbReference type="HAMAP-Rule" id="MF_00454"/>
    </source>
</evidence>
<keyword evidence="10" id="KW-0813">Transport</keyword>
<feature type="transmembrane region" description="Helical" evidence="10">
    <location>
        <begin position="57"/>
        <end position="79"/>
    </location>
</feature>
<dbReference type="NCBIfam" id="TIGR00494">
    <property type="entry name" value="crcB"/>
    <property type="match status" value="1"/>
</dbReference>
<gene>
    <name evidence="10 11" type="primary">crcB</name>
    <name evidence="10" type="synonym">fluC</name>
    <name evidence="11" type="ORF">KHM83_06225</name>
</gene>
<keyword evidence="2 10" id="KW-1003">Cell membrane</keyword>
<evidence type="ECO:0000256" key="8">
    <source>
        <dbReference type="ARBA" id="ARBA00035585"/>
    </source>
</evidence>
<dbReference type="Proteomes" id="UP000746471">
    <property type="component" value="Unassembled WGS sequence"/>
</dbReference>
<dbReference type="Pfam" id="PF02537">
    <property type="entry name" value="CRCB"/>
    <property type="match status" value="1"/>
</dbReference>
<name>A0ABS5PPI6_9FIRM</name>
<feature type="transmembrane region" description="Helical" evidence="10">
    <location>
        <begin position="91"/>
        <end position="115"/>
    </location>
</feature>
<sequence>MSLIWVAVGGAFGSISRFQMGKIIAENTTDRFPFGTFCVNILGAFLLGIVSNAQLGGAAYALFGDGFLGAFTTFSTFMFDGFNLFEDNELLNAVAYMILTVILGVISYHLGYWVMTH</sequence>
<feature type="transmembrane region" description="Helical" evidence="10">
    <location>
        <begin position="31"/>
        <end position="50"/>
    </location>
</feature>
<evidence type="ECO:0000256" key="7">
    <source>
        <dbReference type="ARBA" id="ARBA00035120"/>
    </source>
</evidence>
<keyword evidence="10" id="KW-0479">Metal-binding</keyword>
<dbReference type="EMBL" id="JAHBCL010000008">
    <property type="protein sequence ID" value="MBS7526266.1"/>
    <property type="molecule type" value="Genomic_DNA"/>
</dbReference>
<keyword evidence="4 10" id="KW-1133">Transmembrane helix</keyword>
<evidence type="ECO:0000256" key="1">
    <source>
        <dbReference type="ARBA" id="ARBA00004651"/>
    </source>
</evidence>
<evidence type="ECO:0000256" key="6">
    <source>
        <dbReference type="ARBA" id="ARBA00023303"/>
    </source>
</evidence>
<comment type="caution">
    <text evidence="11">The sequence shown here is derived from an EMBL/GenBank/DDBJ whole genome shotgun (WGS) entry which is preliminary data.</text>
</comment>
<dbReference type="HAMAP" id="MF_00454">
    <property type="entry name" value="FluC"/>
    <property type="match status" value="1"/>
</dbReference>
<comment type="activity regulation">
    <text evidence="10">Na(+) is not transported, but it plays an essential structural role and its presence is essential for fluoride channel function.</text>
</comment>
<keyword evidence="3 10" id="KW-0812">Transmembrane</keyword>
<feature type="binding site" evidence="10">
    <location>
        <position position="72"/>
    </location>
    <ligand>
        <name>Na(+)</name>
        <dbReference type="ChEBI" id="CHEBI:29101"/>
        <note>structural</note>
    </ligand>
</feature>
<organism evidence="11 12">
    <name type="scientific">Fusibacter paucivorans</name>
    <dbReference type="NCBI Taxonomy" id="76009"/>
    <lineage>
        <taxon>Bacteria</taxon>
        <taxon>Bacillati</taxon>
        <taxon>Bacillota</taxon>
        <taxon>Clostridia</taxon>
        <taxon>Eubacteriales</taxon>
        <taxon>Eubacteriales Family XII. Incertae Sedis</taxon>
        <taxon>Fusibacter</taxon>
    </lineage>
</organism>
<keyword evidence="10" id="KW-0406">Ion transport</keyword>
<reference evidence="11 12" key="1">
    <citation type="submission" date="2021-05" db="EMBL/GenBank/DDBJ databases">
        <title>Fusibacter ferrireducens sp. nov., an anaerobic, sulfur- and Fe-reducing bacterium isolated from the mangrove sediment.</title>
        <authorList>
            <person name="Qiu D."/>
        </authorList>
    </citation>
    <scope>NUCLEOTIDE SEQUENCE [LARGE SCALE GENOMIC DNA]</scope>
    <source>
        <strain evidence="11 12">DSM 12116</strain>
    </source>
</reference>
<dbReference type="PANTHER" id="PTHR28259">
    <property type="entry name" value="FLUORIDE EXPORT PROTEIN 1-RELATED"/>
    <property type="match status" value="1"/>
</dbReference>
<keyword evidence="12" id="KW-1185">Reference proteome</keyword>
<comment type="catalytic activity">
    <reaction evidence="8">
        <text>fluoride(in) = fluoride(out)</text>
        <dbReference type="Rhea" id="RHEA:76159"/>
        <dbReference type="ChEBI" id="CHEBI:17051"/>
    </reaction>
    <physiologicalReaction direction="left-to-right" evidence="8">
        <dbReference type="Rhea" id="RHEA:76160"/>
    </physiologicalReaction>
</comment>
<comment type="function">
    <text evidence="9 10">Fluoride-specific ion channel. Important for reducing fluoride concentration in the cell, thus reducing its toxicity.</text>
</comment>
<comment type="subcellular location">
    <subcellularLocation>
        <location evidence="1 10">Cell membrane</location>
        <topology evidence="1 10">Multi-pass membrane protein</topology>
    </subcellularLocation>
</comment>
<protein>
    <recommendedName>
        <fullName evidence="10">Fluoride-specific ion channel FluC</fullName>
    </recommendedName>
</protein>
<dbReference type="NCBIfam" id="NF010828">
    <property type="entry name" value="PRK14232.1"/>
    <property type="match status" value="1"/>
</dbReference>
<keyword evidence="5 10" id="KW-0472">Membrane</keyword>
<evidence type="ECO:0000256" key="5">
    <source>
        <dbReference type="ARBA" id="ARBA00023136"/>
    </source>
</evidence>
<evidence type="ECO:0000313" key="12">
    <source>
        <dbReference type="Proteomes" id="UP000746471"/>
    </source>
</evidence>
<evidence type="ECO:0000313" key="11">
    <source>
        <dbReference type="EMBL" id="MBS7526266.1"/>
    </source>
</evidence>
<accession>A0ABS5PPI6</accession>
<evidence type="ECO:0000256" key="4">
    <source>
        <dbReference type="ARBA" id="ARBA00022989"/>
    </source>
</evidence>
<dbReference type="PANTHER" id="PTHR28259:SF1">
    <property type="entry name" value="FLUORIDE EXPORT PROTEIN 1-RELATED"/>
    <property type="match status" value="1"/>
</dbReference>
<evidence type="ECO:0000256" key="3">
    <source>
        <dbReference type="ARBA" id="ARBA00022692"/>
    </source>
</evidence>
<evidence type="ECO:0000256" key="2">
    <source>
        <dbReference type="ARBA" id="ARBA00022475"/>
    </source>
</evidence>
<proteinExistence type="inferred from homology"/>
<keyword evidence="10" id="KW-0915">Sodium</keyword>
<feature type="binding site" evidence="10">
    <location>
        <position position="69"/>
    </location>
    <ligand>
        <name>Na(+)</name>
        <dbReference type="ChEBI" id="CHEBI:29101"/>
        <note>structural</note>
    </ligand>
</feature>
<evidence type="ECO:0000256" key="9">
    <source>
        <dbReference type="ARBA" id="ARBA00049940"/>
    </source>
</evidence>
<comment type="similarity">
    <text evidence="7 10">Belongs to the fluoride channel Fluc/FEX (TC 1.A.43) family.</text>
</comment>